<feature type="domain" description="Histidine kinase" evidence="15">
    <location>
        <begin position="788"/>
        <end position="1005"/>
    </location>
</feature>
<evidence type="ECO:0000256" key="2">
    <source>
        <dbReference type="ARBA" id="ARBA00012438"/>
    </source>
</evidence>
<dbReference type="InterPro" id="IPR009057">
    <property type="entry name" value="Homeodomain-like_sf"/>
</dbReference>
<dbReference type="InterPro" id="IPR018062">
    <property type="entry name" value="HTH_AraC-typ_CS"/>
</dbReference>
<dbReference type="InterPro" id="IPR018060">
    <property type="entry name" value="HTH_AraC"/>
</dbReference>
<dbReference type="Pfam" id="PF02518">
    <property type="entry name" value="HATPase_c"/>
    <property type="match status" value="1"/>
</dbReference>
<dbReference type="SMART" id="SM00388">
    <property type="entry name" value="HisKA"/>
    <property type="match status" value="1"/>
</dbReference>
<dbReference type="Gene3D" id="1.10.287.130">
    <property type="match status" value="1"/>
</dbReference>
<dbReference type="GO" id="GO:0043565">
    <property type="term" value="F:sequence-specific DNA binding"/>
    <property type="evidence" value="ECO:0007669"/>
    <property type="project" value="InterPro"/>
</dbReference>
<dbReference type="InterPro" id="IPR011006">
    <property type="entry name" value="CheY-like_superfamily"/>
</dbReference>
<keyword evidence="9" id="KW-0805">Transcription regulation</keyword>
<dbReference type="SUPFAM" id="SSF50998">
    <property type="entry name" value="Quinoprotein alcohol dehydrogenase-like"/>
    <property type="match status" value="1"/>
</dbReference>
<dbReference type="KEGG" id="fya:KMW28_28245"/>
<comment type="catalytic activity">
    <reaction evidence="1">
        <text>ATP + protein L-histidine = ADP + protein N-phospho-L-histidine.</text>
        <dbReference type="EC" id="2.7.13.3"/>
    </reaction>
</comment>
<dbReference type="SUPFAM" id="SSF47384">
    <property type="entry name" value="Homodimeric domain of signal transducing histidine kinase"/>
    <property type="match status" value="1"/>
</dbReference>
<dbReference type="InterPro" id="IPR004358">
    <property type="entry name" value="Sig_transdc_His_kin-like_C"/>
</dbReference>
<keyword evidence="7" id="KW-0067">ATP-binding</keyword>
<dbReference type="Pfam" id="PF00072">
    <property type="entry name" value="Response_reg"/>
    <property type="match status" value="1"/>
</dbReference>
<keyword evidence="6" id="KW-0418">Kinase</keyword>
<evidence type="ECO:0000256" key="13">
    <source>
        <dbReference type="SAM" id="SignalP"/>
    </source>
</evidence>
<dbReference type="InterPro" id="IPR036097">
    <property type="entry name" value="HisK_dim/P_sf"/>
</dbReference>
<dbReference type="SUPFAM" id="SSF52172">
    <property type="entry name" value="CheY-like"/>
    <property type="match status" value="1"/>
</dbReference>
<gene>
    <name evidence="17" type="ORF">KMW28_28245</name>
</gene>
<dbReference type="InterPro" id="IPR036890">
    <property type="entry name" value="HATPase_C_sf"/>
</dbReference>
<evidence type="ECO:0000256" key="4">
    <source>
        <dbReference type="ARBA" id="ARBA00022679"/>
    </source>
</evidence>
<evidence type="ECO:0000256" key="3">
    <source>
        <dbReference type="ARBA" id="ARBA00022553"/>
    </source>
</evidence>
<evidence type="ECO:0000256" key="1">
    <source>
        <dbReference type="ARBA" id="ARBA00000085"/>
    </source>
</evidence>
<accession>A0AAX1NE69</accession>
<dbReference type="PRINTS" id="PR00344">
    <property type="entry name" value="BCTRLSENSOR"/>
</dbReference>
<dbReference type="Proteomes" id="UP000678679">
    <property type="component" value="Chromosome 2"/>
</dbReference>
<feature type="domain" description="HTH araC/xylS-type" evidence="14">
    <location>
        <begin position="1186"/>
        <end position="1285"/>
    </location>
</feature>
<dbReference type="Gene3D" id="1.10.10.60">
    <property type="entry name" value="Homeodomain-like"/>
    <property type="match status" value="1"/>
</dbReference>
<dbReference type="Pfam" id="PF07495">
    <property type="entry name" value="Y_Y_Y"/>
    <property type="match status" value="1"/>
</dbReference>
<dbReference type="Pfam" id="PF00512">
    <property type="entry name" value="HisKA"/>
    <property type="match status" value="1"/>
</dbReference>
<dbReference type="PROSITE" id="PS01124">
    <property type="entry name" value="HTH_ARAC_FAMILY_2"/>
    <property type="match status" value="1"/>
</dbReference>
<dbReference type="GO" id="GO:0000155">
    <property type="term" value="F:phosphorelay sensor kinase activity"/>
    <property type="evidence" value="ECO:0007669"/>
    <property type="project" value="InterPro"/>
</dbReference>
<dbReference type="InterPro" id="IPR011123">
    <property type="entry name" value="Y_Y_Y"/>
</dbReference>
<evidence type="ECO:0000313" key="17">
    <source>
        <dbReference type="EMBL" id="QWG04790.1"/>
    </source>
</evidence>
<dbReference type="CDD" id="cd00082">
    <property type="entry name" value="HisKA"/>
    <property type="match status" value="1"/>
</dbReference>
<dbReference type="GO" id="GO:0005524">
    <property type="term" value="F:ATP binding"/>
    <property type="evidence" value="ECO:0007669"/>
    <property type="project" value="UniProtKB-KW"/>
</dbReference>
<feature type="domain" description="Response regulatory" evidence="16">
    <location>
        <begin position="1035"/>
        <end position="1150"/>
    </location>
</feature>
<organism evidence="17 18">
    <name type="scientific">Flammeovirga yaeyamensis</name>
    <dbReference type="NCBI Taxonomy" id="367791"/>
    <lineage>
        <taxon>Bacteria</taxon>
        <taxon>Pseudomonadati</taxon>
        <taxon>Bacteroidota</taxon>
        <taxon>Cytophagia</taxon>
        <taxon>Cytophagales</taxon>
        <taxon>Flammeovirgaceae</taxon>
        <taxon>Flammeovirga</taxon>
    </lineage>
</organism>
<dbReference type="RefSeq" id="WP_169662508.1">
    <property type="nucleotide sequence ID" value="NZ_CP076133.1"/>
</dbReference>
<dbReference type="Pfam" id="PF12833">
    <property type="entry name" value="HTH_18"/>
    <property type="match status" value="1"/>
</dbReference>
<keyword evidence="13" id="KW-0732">Signal</keyword>
<dbReference type="Gene3D" id="3.30.565.10">
    <property type="entry name" value="Histidine kinase-like ATPase, C-terminal domain"/>
    <property type="match status" value="1"/>
</dbReference>
<evidence type="ECO:0000256" key="9">
    <source>
        <dbReference type="ARBA" id="ARBA00023015"/>
    </source>
</evidence>
<protein>
    <recommendedName>
        <fullName evidence="2">histidine kinase</fullName>
        <ecNumber evidence="2">2.7.13.3</ecNumber>
    </recommendedName>
</protein>
<dbReference type="FunFam" id="3.30.565.10:FF:000037">
    <property type="entry name" value="Hybrid sensor histidine kinase/response regulator"/>
    <property type="match status" value="1"/>
</dbReference>
<dbReference type="SUPFAM" id="SSF46689">
    <property type="entry name" value="Homeodomain-like"/>
    <property type="match status" value="1"/>
</dbReference>
<evidence type="ECO:0000256" key="11">
    <source>
        <dbReference type="ARBA" id="ARBA00023163"/>
    </source>
</evidence>
<dbReference type="InterPro" id="IPR005467">
    <property type="entry name" value="His_kinase_dom"/>
</dbReference>
<reference evidence="17 18" key="1">
    <citation type="submission" date="2021-05" db="EMBL/GenBank/DDBJ databases">
        <title>Comparative genomic studies on the polysaccharide-degrading batcterial strains of the Flammeovirga genus.</title>
        <authorList>
            <person name="Zewei F."/>
            <person name="Zheng Z."/>
            <person name="Yu L."/>
            <person name="Ruyue G."/>
            <person name="Yanhong M."/>
            <person name="Yuanyuan C."/>
            <person name="Jingyan G."/>
            <person name="Wenjun H."/>
        </authorList>
    </citation>
    <scope>NUCLEOTIDE SEQUENCE [LARGE SCALE GENOMIC DNA]</scope>
    <source>
        <strain evidence="17 18">NBRC:100898</strain>
    </source>
</reference>
<dbReference type="SUPFAM" id="SSF63829">
    <property type="entry name" value="Calcium-dependent phosphotriesterase"/>
    <property type="match status" value="1"/>
</dbReference>
<dbReference type="PROSITE" id="PS50109">
    <property type="entry name" value="HIS_KIN"/>
    <property type="match status" value="1"/>
</dbReference>
<keyword evidence="18" id="KW-1185">Reference proteome</keyword>
<sequence>MKYLLLTFLFLLGGSPIFAQFEENLQFDHFSVENGLSSHIVYTSVNDKNDFTWIVTPYAVQRFDGKSFRNYKIIGTDQQEIHFFKNHSGLYLDSKEQLWFYCRKGLFLYDENTDRFEVFKLKGQPQHRGYNGITENQGNYYFLSWQMILKWNPKKNTFKKINLNKRITSSCDYGTQGMLIASPNGLQIIKNDEIQPFQLYGINLKGAGITSLFKSADNTVWIGTYNKGIYLIRNNQIHHIKKNIDYKISAFSAFNNKVIAATDGYGVMVFDLDGHESDKSNIKSLSGLAINDLNVDEHNRLWVSTYGKGFYLHNPHKPYLKKINTDPDAHMNSNHGYCSFRDSKKRLLLGTDKGLVIRDKNAKKRFLRPNHFVKNFKKSDSFVINNIVEDRHQNFWVSSYGFGLFYLDGKTFKVIKSIKTFNANDKEYSSKFIVQLLLYGDNIYFKLVNGFIFEMDINTYNFKYHPISSVSQLFYSPHQGKLFLANHEGIHEVTKKSTKLIALLDKNTVTCFEAINDTKILIGTESSGIFLFDIQNASITPVVTEGRISLPNHVNQIIKSGFQDYYVLGDNSIYSFSYQEGKINNVHRLLKKIETHQGSGCINNNSLIIGTYDGFYSFPINFKSTDNNVNKLTFDKLYIDGKLIVPDDKNNLTKSVNASDTIYLNHPDRGFALDLISPDYRNDAILYNWKLEGFDEDYSKRSILSQVKYQNLPYGTYELKVSMFSGRKLKELDHRNLTIIVAPPFWKTTWAKAIYFFLFIVILWLIYKNYYDYLQQKNLKARNAVFAEIAHELRTPLTLMQGPLQKLEADTNLDETASRLLGMIRSNLVRLNKRISQLLDYERINQVNEELIVKEFDVIDLTKTLSRDFEPMLEKKGVKINVQSTSDTISVKLDFDKVEKIIYNLISNSIKYTKENDVINIQIDQKDEHFSLSVEDHGMGIPKENQKHIFKRFYRAENVMKNQKIGSGIGLVLSYKYASLMNGKIYFKSEENVQTTFFLELPLRVEGLENDTVPNDISHYGEEFSEKDKEKYDFKIAVAEDNKELRTFIQSALTDSFEVDVFENGKVCYDALLENDYDIVISDVMMPEMNGYELCDKIKGNIETSHLPIILLTALNASMYKAEGYMHGADHYVIKPFDIRMLKFRIINLVENRKTLRSLYQSKIQEGVVIPKINEKVDSLDDQFLTKIDELIDNHLTDPNYNVMEICKDVGMSRPVLYRKLKALTDLSPKEYIQTKRLNHAKKLLLESDESISNVAYESGYSDPKYFSTVFKKQFGMSPSEYLKSFESKN</sequence>
<dbReference type="GO" id="GO:0003700">
    <property type="term" value="F:DNA-binding transcription factor activity"/>
    <property type="evidence" value="ECO:0007669"/>
    <property type="project" value="InterPro"/>
</dbReference>
<proteinExistence type="predicted"/>
<evidence type="ECO:0000259" key="14">
    <source>
        <dbReference type="PROSITE" id="PS01124"/>
    </source>
</evidence>
<feature type="chain" id="PRO_5043455084" description="histidine kinase" evidence="13">
    <location>
        <begin position="20"/>
        <end position="1290"/>
    </location>
</feature>
<dbReference type="Gene3D" id="2.130.10.10">
    <property type="entry name" value="YVTN repeat-like/Quinoprotein amine dehydrogenase"/>
    <property type="match status" value="2"/>
</dbReference>
<dbReference type="PANTHER" id="PTHR43547:SF2">
    <property type="entry name" value="HYBRID SIGNAL TRANSDUCTION HISTIDINE KINASE C"/>
    <property type="match status" value="1"/>
</dbReference>
<dbReference type="SMART" id="SM00342">
    <property type="entry name" value="HTH_ARAC"/>
    <property type="match status" value="1"/>
</dbReference>
<keyword evidence="5" id="KW-0547">Nucleotide-binding</keyword>
<keyword evidence="4" id="KW-0808">Transferase</keyword>
<dbReference type="InterPro" id="IPR003594">
    <property type="entry name" value="HATPase_dom"/>
</dbReference>
<keyword evidence="10" id="KW-0238">DNA-binding</keyword>
<dbReference type="EMBL" id="CP076133">
    <property type="protein sequence ID" value="QWG04790.1"/>
    <property type="molecule type" value="Genomic_DNA"/>
</dbReference>
<evidence type="ECO:0000256" key="6">
    <source>
        <dbReference type="ARBA" id="ARBA00022777"/>
    </source>
</evidence>
<dbReference type="SMART" id="SM00387">
    <property type="entry name" value="HATPase_c"/>
    <property type="match status" value="1"/>
</dbReference>
<dbReference type="Gene3D" id="3.40.50.2300">
    <property type="match status" value="1"/>
</dbReference>
<dbReference type="InterPro" id="IPR013783">
    <property type="entry name" value="Ig-like_fold"/>
</dbReference>
<feature type="modified residue" description="4-aspartylphosphate" evidence="12">
    <location>
        <position position="1083"/>
    </location>
</feature>
<dbReference type="PROSITE" id="PS50110">
    <property type="entry name" value="RESPONSE_REGULATORY"/>
    <property type="match status" value="1"/>
</dbReference>
<dbReference type="PANTHER" id="PTHR43547">
    <property type="entry name" value="TWO-COMPONENT HISTIDINE KINASE"/>
    <property type="match status" value="1"/>
</dbReference>
<dbReference type="InterPro" id="IPR003661">
    <property type="entry name" value="HisK_dim/P_dom"/>
</dbReference>
<evidence type="ECO:0000259" key="16">
    <source>
        <dbReference type="PROSITE" id="PS50110"/>
    </source>
</evidence>
<dbReference type="Gene3D" id="2.60.40.10">
    <property type="entry name" value="Immunoglobulins"/>
    <property type="match status" value="1"/>
</dbReference>
<keyword evidence="3 12" id="KW-0597">Phosphoprotein</keyword>
<dbReference type="EC" id="2.7.13.3" evidence="2"/>
<evidence type="ECO:0000256" key="10">
    <source>
        <dbReference type="ARBA" id="ARBA00023125"/>
    </source>
</evidence>
<dbReference type="InterPro" id="IPR015943">
    <property type="entry name" value="WD40/YVTN_repeat-like_dom_sf"/>
</dbReference>
<evidence type="ECO:0000256" key="8">
    <source>
        <dbReference type="ARBA" id="ARBA00023012"/>
    </source>
</evidence>
<feature type="signal peptide" evidence="13">
    <location>
        <begin position="1"/>
        <end position="19"/>
    </location>
</feature>
<evidence type="ECO:0000313" key="18">
    <source>
        <dbReference type="Proteomes" id="UP000678679"/>
    </source>
</evidence>
<dbReference type="CDD" id="cd00075">
    <property type="entry name" value="HATPase"/>
    <property type="match status" value="1"/>
</dbReference>
<dbReference type="InterPro" id="IPR011047">
    <property type="entry name" value="Quinoprotein_ADH-like_sf"/>
</dbReference>
<dbReference type="CDD" id="cd17574">
    <property type="entry name" value="REC_OmpR"/>
    <property type="match status" value="1"/>
</dbReference>
<dbReference type="SUPFAM" id="SSF55874">
    <property type="entry name" value="ATPase domain of HSP90 chaperone/DNA topoisomerase II/histidine kinase"/>
    <property type="match status" value="1"/>
</dbReference>
<keyword evidence="8" id="KW-0902">Two-component regulatory system</keyword>
<evidence type="ECO:0000256" key="12">
    <source>
        <dbReference type="PROSITE-ProRule" id="PRU00169"/>
    </source>
</evidence>
<evidence type="ECO:0000256" key="7">
    <source>
        <dbReference type="ARBA" id="ARBA00022840"/>
    </source>
</evidence>
<evidence type="ECO:0000259" key="15">
    <source>
        <dbReference type="PROSITE" id="PS50109"/>
    </source>
</evidence>
<dbReference type="InterPro" id="IPR001789">
    <property type="entry name" value="Sig_transdc_resp-reg_receiver"/>
</dbReference>
<keyword evidence="11" id="KW-0804">Transcription</keyword>
<dbReference type="PROSITE" id="PS00041">
    <property type="entry name" value="HTH_ARAC_FAMILY_1"/>
    <property type="match status" value="1"/>
</dbReference>
<evidence type="ECO:0000256" key="5">
    <source>
        <dbReference type="ARBA" id="ARBA00022741"/>
    </source>
</evidence>
<dbReference type="SMART" id="SM00448">
    <property type="entry name" value="REC"/>
    <property type="match status" value="1"/>
</dbReference>
<name>A0AAX1NE69_9BACT</name>